<dbReference type="InterPro" id="IPR042123">
    <property type="entry name" value="Zip3/RNF212-like"/>
</dbReference>
<dbReference type="GO" id="GO:0019789">
    <property type="term" value="F:SUMO transferase activity"/>
    <property type="evidence" value="ECO:0007669"/>
    <property type="project" value="InterPro"/>
</dbReference>
<protein>
    <submittedName>
        <fullName evidence="3 4">RING finger protein 212B isoform X1</fullName>
    </submittedName>
</protein>
<proteinExistence type="predicted"/>
<dbReference type="RefSeq" id="XP_025406243.1">
    <property type="nucleotide sequence ID" value="XM_025550458.1"/>
</dbReference>
<dbReference type="PANTHER" id="PTHR22663">
    <property type="entry name" value="RING FINGER PROTEIN NARYA-RELATED"/>
    <property type="match status" value="1"/>
</dbReference>
<dbReference type="OrthoDB" id="2535391at2759"/>
<dbReference type="GO" id="GO:0016925">
    <property type="term" value="P:protein sumoylation"/>
    <property type="evidence" value="ECO:0007669"/>
    <property type="project" value="TreeGrafter"/>
</dbReference>
<evidence type="ECO:0000313" key="4">
    <source>
        <dbReference type="RefSeq" id="XP_025406243.1"/>
    </source>
</evidence>
<keyword evidence="2" id="KW-1185">Reference proteome</keyword>
<evidence type="ECO:0000313" key="2">
    <source>
        <dbReference type="Proteomes" id="UP000694846"/>
    </source>
</evidence>
<dbReference type="GeneID" id="112680374"/>
<name>A0A8B8F681_9HEMI</name>
<dbReference type="AlphaFoldDB" id="A0A8B8F681"/>
<dbReference type="GO" id="GO:0000795">
    <property type="term" value="C:synaptonemal complex"/>
    <property type="evidence" value="ECO:0007669"/>
    <property type="project" value="InterPro"/>
</dbReference>
<evidence type="ECO:0000313" key="3">
    <source>
        <dbReference type="RefSeq" id="XP_025406242.1"/>
    </source>
</evidence>
<keyword evidence="1" id="KW-0469">Meiosis</keyword>
<evidence type="ECO:0000256" key="1">
    <source>
        <dbReference type="ARBA" id="ARBA00023254"/>
    </source>
</evidence>
<dbReference type="Proteomes" id="UP000694846">
    <property type="component" value="Unplaced"/>
</dbReference>
<gene>
    <name evidence="3 4" type="primary">LOC112680374</name>
</gene>
<dbReference type="GO" id="GO:0007129">
    <property type="term" value="P:homologous chromosome pairing at meiosis"/>
    <property type="evidence" value="ECO:0007669"/>
    <property type="project" value="TreeGrafter"/>
</dbReference>
<organism evidence="2 4">
    <name type="scientific">Sipha flava</name>
    <name type="common">yellow sugarcane aphid</name>
    <dbReference type="NCBI Taxonomy" id="143950"/>
    <lineage>
        <taxon>Eukaryota</taxon>
        <taxon>Metazoa</taxon>
        <taxon>Ecdysozoa</taxon>
        <taxon>Arthropoda</taxon>
        <taxon>Hexapoda</taxon>
        <taxon>Insecta</taxon>
        <taxon>Pterygota</taxon>
        <taxon>Neoptera</taxon>
        <taxon>Paraneoptera</taxon>
        <taxon>Hemiptera</taxon>
        <taxon>Sternorrhyncha</taxon>
        <taxon>Aphidomorpha</taxon>
        <taxon>Aphidoidea</taxon>
        <taxon>Aphididae</taxon>
        <taxon>Sipha</taxon>
    </lineage>
</organism>
<reference evidence="3 4" key="1">
    <citation type="submission" date="2025-04" db="UniProtKB">
        <authorList>
            <consortium name="RefSeq"/>
        </authorList>
    </citation>
    <scope>IDENTIFICATION</scope>
    <source>
        <tissue evidence="3 4">Whole body</tissue>
    </source>
</reference>
<dbReference type="PANTHER" id="PTHR22663:SF17">
    <property type="entry name" value="RING FINGER PROTEIN NARYA-RELATED"/>
    <property type="match status" value="1"/>
</dbReference>
<sequence>MVTVSREIFILAYSFNVRSKCIDSKFLCSCQPRGRDDATTQKFYLTSCGHIFCEKCGCFLDGTLDCCKHCRNKCSSTTIEEKSLKRNPEVLEYFQEPEEVSEKLVKVMQFQKAHRIKLVAYHQNMLSKYNRAKMYIKKLEGELKIAKNALRNTPQKLQNCNVSETHSNSMPIFQPNSTPFMMINDEANIRNSNPNINPKQSDMKYRKQSFQNMLSILSSGSTTSGIPTPGSSVYASPMQENCDLKYIPSINKLRLNSFE</sequence>
<accession>A0A8B8F681</accession>
<dbReference type="RefSeq" id="XP_025406242.1">
    <property type="nucleotide sequence ID" value="XM_025550457.1"/>
</dbReference>
<dbReference type="GO" id="GO:0007131">
    <property type="term" value="P:reciprocal meiotic recombination"/>
    <property type="evidence" value="ECO:0007669"/>
    <property type="project" value="InterPro"/>
</dbReference>